<keyword evidence="3" id="KW-1185">Reference proteome</keyword>
<name>A0A7W7Q391_9PSEU</name>
<proteinExistence type="predicted"/>
<dbReference type="PROSITE" id="PS50921">
    <property type="entry name" value="ANTAR"/>
    <property type="match status" value="1"/>
</dbReference>
<feature type="domain" description="ANTAR" evidence="1">
    <location>
        <begin position="169"/>
        <end position="230"/>
    </location>
</feature>
<dbReference type="GO" id="GO:0003723">
    <property type="term" value="F:RNA binding"/>
    <property type="evidence" value="ECO:0007669"/>
    <property type="project" value="InterPro"/>
</dbReference>
<evidence type="ECO:0000313" key="3">
    <source>
        <dbReference type="Proteomes" id="UP000520767"/>
    </source>
</evidence>
<gene>
    <name evidence="2" type="ORF">FHR82_002437</name>
</gene>
<accession>A0A7W7Q391</accession>
<dbReference type="AlphaFoldDB" id="A0A7W7Q391"/>
<dbReference type="Proteomes" id="UP000520767">
    <property type="component" value="Unassembled WGS sequence"/>
</dbReference>
<dbReference type="EMBL" id="JACHJQ010000002">
    <property type="protein sequence ID" value="MBB4906220.1"/>
    <property type="molecule type" value="Genomic_DNA"/>
</dbReference>
<dbReference type="InterPro" id="IPR036388">
    <property type="entry name" value="WH-like_DNA-bd_sf"/>
</dbReference>
<dbReference type="Gene3D" id="1.10.10.10">
    <property type="entry name" value="Winged helix-like DNA-binding domain superfamily/Winged helix DNA-binding domain"/>
    <property type="match status" value="1"/>
</dbReference>
<sequence>MMVDHGMISPDWKPLVILLEDVLGRLFDDLAPQEPVGATITVGHRAAGEGYGLVRLANVGAVGELVDAQIEQLGGPVLDAVASDLPVTTDDVWADSRWPALTRQAMKERTPHLYDTWSRIRGVAALAAGWDGAGVLVLSCCVTGPADETVLSSLRRYEALAAATLAVVYASTTDGSPQVLAMLRSRGVIEQAKGAIMDAVRCDADAAWRRLSIASQHLNVKLRDLAMVLVEYLGNAPAEQPTGLPSNKPDTARGVDAAKLWQILTEPGSTESRCSS</sequence>
<organism evidence="2 3">
    <name type="scientific">Actinophytocola algeriensis</name>
    <dbReference type="NCBI Taxonomy" id="1768010"/>
    <lineage>
        <taxon>Bacteria</taxon>
        <taxon>Bacillati</taxon>
        <taxon>Actinomycetota</taxon>
        <taxon>Actinomycetes</taxon>
        <taxon>Pseudonocardiales</taxon>
        <taxon>Pseudonocardiaceae</taxon>
    </lineage>
</organism>
<dbReference type="SMART" id="SM01012">
    <property type="entry name" value="ANTAR"/>
    <property type="match status" value="1"/>
</dbReference>
<dbReference type="InterPro" id="IPR005561">
    <property type="entry name" value="ANTAR"/>
</dbReference>
<reference evidence="2 3" key="1">
    <citation type="submission" date="2020-08" db="EMBL/GenBank/DDBJ databases">
        <title>Genomic Encyclopedia of Type Strains, Phase III (KMG-III): the genomes of soil and plant-associated and newly described type strains.</title>
        <authorList>
            <person name="Whitman W."/>
        </authorList>
    </citation>
    <scope>NUCLEOTIDE SEQUENCE [LARGE SCALE GENOMIC DNA]</scope>
    <source>
        <strain evidence="2 3">CECT 8960</strain>
    </source>
</reference>
<protein>
    <recommendedName>
        <fullName evidence="1">ANTAR domain-containing protein</fullName>
    </recommendedName>
</protein>
<dbReference type="Pfam" id="PF03861">
    <property type="entry name" value="ANTAR"/>
    <property type="match status" value="1"/>
</dbReference>
<comment type="caution">
    <text evidence="2">The sequence shown here is derived from an EMBL/GenBank/DDBJ whole genome shotgun (WGS) entry which is preliminary data.</text>
</comment>
<evidence type="ECO:0000259" key="1">
    <source>
        <dbReference type="PROSITE" id="PS50921"/>
    </source>
</evidence>
<evidence type="ECO:0000313" key="2">
    <source>
        <dbReference type="EMBL" id="MBB4906220.1"/>
    </source>
</evidence>